<feature type="compositionally biased region" description="Low complexity" evidence="1">
    <location>
        <begin position="101"/>
        <end position="115"/>
    </location>
</feature>
<feature type="compositionally biased region" description="Basic and acidic residues" evidence="1">
    <location>
        <begin position="1"/>
        <end position="18"/>
    </location>
</feature>
<sequence length="149" mass="14975">MHRRDPPFPARGRPDGNKDASVPDDGAGAGGGGSTAGGAPPRTSRRPGEEEEDGPTPTGMEVDVPEGRVWEGRFGGGSGRGGASTGKFFSYAPWASKRRASSSPPSSVGTPKSPSAGAGGDGEGKETKRTRQRSPRNGTAPDGTAGGND</sequence>
<dbReference type="EMBL" id="AGNL01014542">
    <property type="protein sequence ID" value="EJK66662.1"/>
    <property type="molecule type" value="Genomic_DNA"/>
</dbReference>
<gene>
    <name evidence="2" type="ORF">THAOC_12398</name>
</gene>
<dbReference type="AlphaFoldDB" id="K0T896"/>
<comment type="caution">
    <text evidence="2">The sequence shown here is derived from an EMBL/GenBank/DDBJ whole genome shotgun (WGS) entry which is preliminary data.</text>
</comment>
<reference evidence="2 3" key="1">
    <citation type="journal article" date="2012" name="Genome Biol.">
        <title>Genome and low-iron response of an oceanic diatom adapted to chronic iron limitation.</title>
        <authorList>
            <person name="Lommer M."/>
            <person name="Specht M."/>
            <person name="Roy A.S."/>
            <person name="Kraemer L."/>
            <person name="Andreson R."/>
            <person name="Gutowska M.A."/>
            <person name="Wolf J."/>
            <person name="Bergner S.V."/>
            <person name="Schilhabel M.B."/>
            <person name="Klostermeier U.C."/>
            <person name="Beiko R.G."/>
            <person name="Rosenstiel P."/>
            <person name="Hippler M."/>
            <person name="Laroche J."/>
        </authorList>
    </citation>
    <scope>NUCLEOTIDE SEQUENCE [LARGE SCALE GENOMIC DNA]</scope>
    <source>
        <strain evidence="2 3">CCMP1005</strain>
    </source>
</reference>
<evidence type="ECO:0000313" key="2">
    <source>
        <dbReference type="EMBL" id="EJK66662.1"/>
    </source>
</evidence>
<keyword evidence="3" id="KW-1185">Reference proteome</keyword>
<name>K0T896_THAOC</name>
<protein>
    <submittedName>
        <fullName evidence="2">Uncharacterized protein</fullName>
    </submittedName>
</protein>
<dbReference type="Proteomes" id="UP000266841">
    <property type="component" value="Unassembled WGS sequence"/>
</dbReference>
<organism evidence="2 3">
    <name type="scientific">Thalassiosira oceanica</name>
    <name type="common">Marine diatom</name>
    <dbReference type="NCBI Taxonomy" id="159749"/>
    <lineage>
        <taxon>Eukaryota</taxon>
        <taxon>Sar</taxon>
        <taxon>Stramenopiles</taxon>
        <taxon>Ochrophyta</taxon>
        <taxon>Bacillariophyta</taxon>
        <taxon>Coscinodiscophyceae</taxon>
        <taxon>Thalassiosirophycidae</taxon>
        <taxon>Thalassiosirales</taxon>
        <taxon>Thalassiosiraceae</taxon>
        <taxon>Thalassiosira</taxon>
    </lineage>
</organism>
<feature type="compositionally biased region" description="Gly residues" evidence="1">
    <location>
        <begin position="27"/>
        <end position="36"/>
    </location>
</feature>
<proteinExistence type="predicted"/>
<evidence type="ECO:0000256" key="1">
    <source>
        <dbReference type="SAM" id="MobiDB-lite"/>
    </source>
</evidence>
<evidence type="ECO:0000313" key="3">
    <source>
        <dbReference type="Proteomes" id="UP000266841"/>
    </source>
</evidence>
<feature type="region of interest" description="Disordered" evidence="1">
    <location>
        <begin position="1"/>
        <end position="149"/>
    </location>
</feature>
<feature type="non-terminal residue" evidence="2">
    <location>
        <position position="149"/>
    </location>
</feature>
<accession>K0T896</accession>
<feature type="compositionally biased region" description="Gly residues" evidence="1">
    <location>
        <begin position="73"/>
        <end position="84"/>
    </location>
</feature>